<protein>
    <submittedName>
        <fullName evidence="1">Uncharacterized protein</fullName>
    </submittedName>
</protein>
<evidence type="ECO:0000313" key="1">
    <source>
        <dbReference type="EMBL" id="EEF45630.1"/>
    </source>
</evidence>
<dbReference type="Proteomes" id="UP000008311">
    <property type="component" value="Unassembled WGS sequence"/>
</dbReference>
<proteinExistence type="predicted"/>
<organism evidence="1 2">
    <name type="scientific">Ricinus communis</name>
    <name type="common">Castor bean</name>
    <dbReference type="NCBI Taxonomy" id="3988"/>
    <lineage>
        <taxon>Eukaryota</taxon>
        <taxon>Viridiplantae</taxon>
        <taxon>Streptophyta</taxon>
        <taxon>Embryophyta</taxon>
        <taxon>Tracheophyta</taxon>
        <taxon>Spermatophyta</taxon>
        <taxon>Magnoliopsida</taxon>
        <taxon>eudicotyledons</taxon>
        <taxon>Gunneridae</taxon>
        <taxon>Pentapetalae</taxon>
        <taxon>rosids</taxon>
        <taxon>fabids</taxon>
        <taxon>Malpighiales</taxon>
        <taxon>Euphorbiaceae</taxon>
        <taxon>Acalyphoideae</taxon>
        <taxon>Acalypheae</taxon>
        <taxon>Ricinus</taxon>
    </lineage>
</organism>
<keyword evidence="2" id="KW-1185">Reference proteome</keyword>
<name>B9RSL3_RICCO</name>
<gene>
    <name evidence="1" type="ORF">RCOM_1726030</name>
</gene>
<dbReference type="InParanoid" id="B9RSL3"/>
<sequence>MTLHHEFYKFLKGHRSSNSEGQGYENYRLEMNDGGVNSKGDANQDDLGEEVHALVGSVGGGGGVVMWWRFWT</sequence>
<reference evidence="2" key="1">
    <citation type="journal article" date="2010" name="Nat. Biotechnol.">
        <title>Draft genome sequence of the oilseed species Ricinus communis.</title>
        <authorList>
            <person name="Chan A.P."/>
            <person name="Crabtree J."/>
            <person name="Zhao Q."/>
            <person name="Lorenzi H."/>
            <person name="Orvis J."/>
            <person name="Puiu D."/>
            <person name="Melake-Berhan A."/>
            <person name="Jones K.M."/>
            <person name="Redman J."/>
            <person name="Chen G."/>
            <person name="Cahoon E.B."/>
            <person name="Gedil M."/>
            <person name="Stanke M."/>
            <person name="Haas B.J."/>
            <person name="Wortman J.R."/>
            <person name="Fraser-Liggett C.M."/>
            <person name="Ravel J."/>
            <person name="Rabinowicz P.D."/>
        </authorList>
    </citation>
    <scope>NUCLEOTIDE SEQUENCE [LARGE SCALE GENOMIC DNA]</scope>
    <source>
        <strain evidence="2">cv. Hale</strain>
    </source>
</reference>
<accession>B9RSL3</accession>
<dbReference type="EMBL" id="EQ973811">
    <property type="protein sequence ID" value="EEF45630.1"/>
    <property type="molecule type" value="Genomic_DNA"/>
</dbReference>
<evidence type="ECO:0000313" key="2">
    <source>
        <dbReference type="Proteomes" id="UP000008311"/>
    </source>
</evidence>
<dbReference type="AlphaFoldDB" id="B9RSL3"/>